<comment type="similarity">
    <text evidence="3 12">Belongs to the FAD-dependent oxidoreductase 2 family. NadB subfamily.</text>
</comment>
<comment type="subcellular location">
    <subcellularLocation>
        <location evidence="12">Cytoplasm</location>
    </subcellularLocation>
</comment>
<keyword evidence="9 12" id="KW-0560">Oxidoreductase</keyword>
<feature type="domain" description="Fumarate reductase/succinate dehydrogenase flavoprotein-like C-terminal" evidence="14">
    <location>
        <begin position="413"/>
        <end position="497"/>
    </location>
</feature>
<sequence length="531" mass="58073">MHYDVIIVGSGIAAYAVARRLAAEKRVAIVTKSAQTTSNSMLAQGGIASAFSEEDHWKVHYEDTLKAGDNHSNKLAVTYLVQQGPRVVRELIAEGMEFDQDESAEYLLGSEGAHSYRRILHAGGDATGKKLTSFLYKEIDHQIDLIDYCAVVELVVEQERCVGVKVVESSGEILSFYSDHVVLATGGCGNLFTHSSNAATANGEGLSLAYYAGAKLVDLEFVQFHPTVLEVDHGSCGLISEAVRGEGALLVTAAGERIMEHVHPLKDLAPRDIVAREVYRRMMGGEKIYLSINHVKNFTGRFPTITSLCMQEGIDLSNGMIPIKPGAHFHMGGIQVNQVGQTSVNGLYAVGEVACTGVHGANRLASNSLLEGLVYGESLANFILDQPISHKRIPHVHMRSGNKVLLSAPFLAKIKELMTHHVGIERTSKKLGDLVGELGDHLSKVDVEDLGGYRADEILRIHQMTAAYLIAKSAYEREESRGAHYCVDFPEKNKEWEGRQIVQFITRNLESGGKKTNEFVKSEKTARAVFT</sequence>
<dbReference type="EMBL" id="JBFMIA010000006">
    <property type="protein sequence ID" value="MEW9501869.1"/>
    <property type="molecule type" value="Genomic_DNA"/>
</dbReference>
<dbReference type="InterPro" id="IPR037099">
    <property type="entry name" value="Fum_R/Succ_DH_flav-like_C_sf"/>
</dbReference>
<dbReference type="Gene3D" id="1.20.58.100">
    <property type="entry name" value="Fumarate reductase/succinate dehydrogenase flavoprotein-like, C-terminal domain"/>
    <property type="match status" value="1"/>
</dbReference>
<evidence type="ECO:0000259" key="13">
    <source>
        <dbReference type="Pfam" id="PF00890"/>
    </source>
</evidence>
<evidence type="ECO:0000256" key="8">
    <source>
        <dbReference type="ARBA" id="ARBA00022827"/>
    </source>
</evidence>
<dbReference type="SUPFAM" id="SSF51905">
    <property type="entry name" value="FAD/NAD(P)-binding domain"/>
    <property type="match status" value="1"/>
</dbReference>
<dbReference type="Proteomes" id="UP001556040">
    <property type="component" value="Unassembled WGS sequence"/>
</dbReference>
<dbReference type="PANTHER" id="PTHR42716">
    <property type="entry name" value="L-ASPARTATE OXIDASE"/>
    <property type="match status" value="1"/>
</dbReference>
<dbReference type="PRINTS" id="PR00368">
    <property type="entry name" value="FADPNR"/>
</dbReference>
<gene>
    <name evidence="15" type="primary">nadB</name>
    <name evidence="15" type="ORF">AB1471_08650</name>
</gene>
<dbReference type="Pfam" id="PF00890">
    <property type="entry name" value="FAD_binding_2"/>
    <property type="match status" value="1"/>
</dbReference>
<dbReference type="InterPro" id="IPR036188">
    <property type="entry name" value="FAD/NAD-bd_sf"/>
</dbReference>
<evidence type="ECO:0000256" key="7">
    <source>
        <dbReference type="ARBA" id="ARBA00022642"/>
    </source>
</evidence>
<dbReference type="InterPro" id="IPR003953">
    <property type="entry name" value="FAD-dep_OxRdtase_2_FAD-bd"/>
</dbReference>
<evidence type="ECO:0000256" key="6">
    <source>
        <dbReference type="ARBA" id="ARBA00022630"/>
    </source>
</evidence>
<dbReference type="SUPFAM" id="SSF46977">
    <property type="entry name" value="Succinate dehydrogenase/fumarate reductase flavoprotein C-terminal domain"/>
    <property type="match status" value="1"/>
</dbReference>
<organism evidence="15 16">
    <name type="scientific">Jeotgalibacillus marinus</name>
    <dbReference type="NCBI Taxonomy" id="86667"/>
    <lineage>
        <taxon>Bacteria</taxon>
        <taxon>Bacillati</taxon>
        <taxon>Bacillota</taxon>
        <taxon>Bacilli</taxon>
        <taxon>Bacillales</taxon>
        <taxon>Caryophanaceae</taxon>
        <taxon>Jeotgalibacillus</taxon>
    </lineage>
</organism>
<dbReference type="GO" id="GO:0008734">
    <property type="term" value="F:L-aspartate oxidase activity"/>
    <property type="evidence" value="ECO:0007669"/>
    <property type="project" value="UniProtKB-EC"/>
</dbReference>
<evidence type="ECO:0000256" key="10">
    <source>
        <dbReference type="ARBA" id="ARBA00048305"/>
    </source>
</evidence>
<evidence type="ECO:0000256" key="11">
    <source>
        <dbReference type="NCBIfam" id="TIGR00551"/>
    </source>
</evidence>
<comment type="catalytic activity">
    <reaction evidence="10">
        <text>L-aspartate + O2 = iminosuccinate + H2O2</text>
        <dbReference type="Rhea" id="RHEA:25876"/>
        <dbReference type="ChEBI" id="CHEBI:15379"/>
        <dbReference type="ChEBI" id="CHEBI:16240"/>
        <dbReference type="ChEBI" id="CHEBI:29991"/>
        <dbReference type="ChEBI" id="CHEBI:77875"/>
        <dbReference type="EC" id="1.4.3.16"/>
    </reaction>
    <physiologicalReaction direction="left-to-right" evidence="10">
        <dbReference type="Rhea" id="RHEA:25877"/>
    </physiologicalReaction>
</comment>
<dbReference type="NCBIfam" id="NF005978">
    <property type="entry name" value="PRK08071.1"/>
    <property type="match status" value="1"/>
</dbReference>
<dbReference type="Pfam" id="PF02910">
    <property type="entry name" value="Succ_DH_flav_C"/>
    <property type="match status" value="1"/>
</dbReference>
<dbReference type="Gene3D" id="3.50.50.60">
    <property type="entry name" value="FAD/NAD(P)-binding domain"/>
    <property type="match status" value="1"/>
</dbReference>
<evidence type="ECO:0000256" key="12">
    <source>
        <dbReference type="RuleBase" id="RU362049"/>
    </source>
</evidence>
<keyword evidence="8 12" id="KW-0274">FAD</keyword>
<dbReference type="InterPro" id="IPR005288">
    <property type="entry name" value="NadB"/>
</dbReference>
<name>A0ABV3Q3G1_9BACL</name>
<evidence type="ECO:0000259" key="14">
    <source>
        <dbReference type="Pfam" id="PF02910"/>
    </source>
</evidence>
<dbReference type="SUPFAM" id="SSF56425">
    <property type="entry name" value="Succinate dehydrogenase/fumarate reductase flavoprotein, catalytic domain"/>
    <property type="match status" value="1"/>
</dbReference>
<dbReference type="RefSeq" id="WP_367779358.1">
    <property type="nucleotide sequence ID" value="NZ_JBFMIA010000006.1"/>
</dbReference>
<evidence type="ECO:0000256" key="1">
    <source>
        <dbReference type="ARBA" id="ARBA00001974"/>
    </source>
</evidence>
<keyword evidence="16" id="KW-1185">Reference proteome</keyword>
<evidence type="ECO:0000256" key="3">
    <source>
        <dbReference type="ARBA" id="ARBA00008562"/>
    </source>
</evidence>
<accession>A0ABV3Q3G1</accession>
<comment type="cofactor">
    <cofactor evidence="1 12">
        <name>FAD</name>
        <dbReference type="ChEBI" id="CHEBI:57692"/>
    </cofactor>
</comment>
<reference evidence="15 16" key="1">
    <citation type="journal article" date="1979" name="Int. J. Syst. Evol. Microbiol.">
        <title>Bacillus globisporus subsp. marinus subsp. nov.</title>
        <authorList>
            <person name="Liu H."/>
        </authorList>
    </citation>
    <scope>NUCLEOTIDE SEQUENCE [LARGE SCALE GENOMIC DNA]</scope>
    <source>
        <strain evidence="15 16">DSM 1297</strain>
    </source>
</reference>
<evidence type="ECO:0000313" key="16">
    <source>
        <dbReference type="Proteomes" id="UP001556040"/>
    </source>
</evidence>
<proteinExistence type="inferred from homology"/>
<dbReference type="PANTHER" id="PTHR42716:SF2">
    <property type="entry name" value="L-ASPARTATE OXIDASE, CHLOROPLASTIC"/>
    <property type="match status" value="1"/>
</dbReference>
<comment type="function">
    <text evidence="12">Catalyzes the oxidation of L-aspartate to iminoaspartate.</text>
</comment>
<evidence type="ECO:0000256" key="5">
    <source>
        <dbReference type="ARBA" id="ARBA00021901"/>
    </source>
</evidence>
<feature type="domain" description="FAD-dependent oxidoreductase 2 FAD-binding" evidence="13">
    <location>
        <begin position="4"/>
        <end position="369"/>
    </location>
</feature>
<comment type="caution">
    <text evidence="15">The sequence shown here is derived from an EMBL/GenBank/DDBJ whole genome shotgun (WGS) entry which is preliminary data.</text>
</comment>
<dbReference type="NCBIfam" id="TIGR00551">
    <property type="entry name" value="nadB"/>
    <property type="match status" value="1"/>
</dbReference>
<evidence type="ECO:0000256" key="4">
    <source>
        <dbReference type="ARBA" id="ARBA00012173"/>
    </source>
</evidence>
<keyword evidence="6 12" id="KW-0285">Flavoprotein</keyword>
<evidence type="ECO:0000256" key="2">
    <source>
        <dbReference type="ARBA" id="ARBA00004950"/>
    </source>
</evidence>
<comment type="pathway">
    <text evidence="2 12">Cofactor biosynthesis; NAD(+) biosynthesis; iminoaspartate from L-aspartate (oxidase route): step 1/1.</text>
</comment>
<dbReference type="Gene3D" id="3.90.700.10">
    <property type="entry name" value="Succinate dehydrogenase/fumarate reductase flavoprotein, catalytic domain"/>
    <property type="match status" value="1"/>
</dbReference>
<dbReference type="EC" id="1.4.3.16" evidence="4 11"/>
<dbReference type="InterPro" id="IPR027477">
    <property type="entry name" value="Succ_DH/fumarate_Rdtase_cat_sf"/>
</dbReference>
<dbReference type="InterPro" id="IPR015939">
    <property type="entry name" value="Fum_Rdtase/Succ_DH_flav-like_C"/>
</dbReference>
<protein>
    <recommendedName>
        <fullName evidence="5 11">L-aspartate oxidase</fullName>
        <ecNumber evidence="4 11">1.4.3.16</ecNumber>
    </recommendedName>
</protein>
<evidence type="ECO:0000256" key="9">
    <source>
        <dbReference type="ARBA" id="ARBA00023002"/>
    </source>
</evidence>
<evidence type="ECO:0000313" key="15">
    <source>
        <dbReference type="EMBL" id="MEW9501869.1"/>
    </source>
</evidence>
<keyword evidence="7 12" id="KW-0662">Pyridine nucleotide biosynthesis</keyword>